<protein>
    <submittedName>
        <fullName evidence="1">Uncharacterized protein</fullName>
    </submittedName>
</protein>
<dbReference type="RefSeq" id="WP_271870958.1">
    <property type="nucleotide sequence ID" value="NZ_JAOTGU010000035.1"/>
</dbReference>
<accession>A0A9X3WAN6</accession>
<comment type="caution">
    <text evidence="1">The sequence shown here is derived from an EMBL/GenBank/DDBJ whole genome shotgun (WGS) entry which is preliminary data.</text>
</comment>
<name>A0A9X3WAN6_LACAM</name>
<reference evidence="1" key="1">
    <citation type="journal article" date="2022" name="Microorganisms">
        <title>Antibiotic Susceptibility, Resistance Gene Determinants and Corresponding Genomic Regions in Lactobacillus amylovorus Isolates Derived from Wild Boars and Domestic Pigs.</title>
        <authorList>
            <person name="Moravkova M."/>
            <person name="Kostovova I."/>
            <person name="Kavanova K."/>
            <person name="Pechar R."/>
            <person name="Stanek S."/>
            <person name="Brychta A."/>
            <person name="Zeman M."/>
            <person name="Kubasova T."/>
        </authorList>
    </citation>
    <scope>NUCLEOTIDE SEQUENCE</scope>
    <source>
        <strain evidence="1">M356A</strain>
    </source>
</reference>
<sequence>MKRRFKMYHIFKGKKVKGFIDTYPGPHGLPETSVNDAIYFVGSTEGDPSNLGEFLFEQTVFNGDKQQYKVDFEPHGEKTVKDWLVRLQTLGYIRDWQSKDVTD</sequence>
<reference evidence="1" key="2">
    <citation type="submission" date="2022-10" db="EMBL/GenBank/DDBJ databases">
        <authorList>
            <person name="Kostovova I."/>
            <person name="Moravkova M."/>
            <person name="Pechar R."/>
        </authorList>
    </citation>
    <scope>NUCLEOTIDE SEQUENCE</scope>
    <source>
        <strain evidence="1">M356A</strain>
    </source>
</reference>
<organism evidence="1 2">
    <name type="scientific">Lactobacillus amylovorus</name>
    <dbReference type="NCBI Taxonomy" id="1604"/>
    <lineage>
        <taxon>Bacteria</taxon>
        <taxon>Bacillati</taxon>
        <taxon>Bacillota</taxon>
        <taxon>Bacilli</taxon>
        <taxon>Lactobacillales</taxon>
        <taxon>Lactobacillaceae</taxon>
        <taxon>Lactobacillus</taxon>
    </lineage>
</organism>
<evidence type="ECO:0000313" key="2">
    <source>
        <dbReference type="Proteomes" id="UP001143700"/>
    </source>
</evidence>
<dbReference type="AlphaFoldDB" id="A0A9X3WAN6"/>
<dbReference type="Proteomes" id="UP001143700">
    <property type="component" value="Unassembled WGS sequence"/>
</dbReference>
<evidence type="ECO:0000313" key="1">
    <source>
        <dbReference type="EMBL" id="MDB6263015.1"/>
    </source>
</evidence>
<dbReference type="EMBL" id="JAOTGU010000035">
    <property type="protein sequence ID" value="MDB6263015.1"/>
    <property type="molecule type" value="Genomic_DNA"/>
</dbReference>
<gene>
    <name evidence="1" type="ORF">ODV15_10895</name>
</gene>
<proteinExistence type="predicted"/>